<dbReference type="EMBL" id="BX897677">
    <property type="protein sequence ID" value="CAE85578.1"/>
    <property type="molecule type" value="Genomic_DNA"/>
</dbReference>
<feature type="compositionally biased region" description="Polar residues" evidence="1">
    <location>
        <begin position="638"/>
        <end position="648"/>
    </location>
</feature>
<keyword evidence="2" id="KW-0812">Transmembrane</keyword>
<feature type="compositionally biased region" description="Low complexity" evidence="1">
    <location>
        <begin position="604"/>
        <end position="614"/>
    </location>
</feature>
<feature type="compositionally biased region" description="Basic residues" evidence="1">
    <location>
        <begin position="506"/>
        <end position="515"/>
    </location>
</feature>
<dbReference type="OMA" id="PELLICM"/>
<feature type="region of interest" description="Disordered" evidence="1">
    <location>
        <begin position="506"/>
        <end position="668"/>
    </location>
</feature>
<evidence type="ECO:0000313" key="3">
    <source>
        <dbReference type="EMBL" id="CAE85578.1"/>
    </source>
</evidence>
<feature type="transmembrane region" description="Helical" evidence="2">
    <location>
        <begin position="47"/>
        <end position="66"/>
    </location>
</feature>
<feature type="transmembrane region" description="Helical" evidence="2">
    <location>
        <begin position="156"/>
        <end position="179"/>
    </location>
</feature>
<feature type="compositionally biased region" description="Low complexity" evidence="1">
    <location>
        <begin position="336"/>
        <end position="348"/>
    </location>
</feature>
<dbReference type="AlphaFoldDB" id="Q6MFL1"/>
<reference evidence="3" key="1">
    <citation type="submission" date="2003-12" db="EMBL/GenBank/DDBJ databases">
        <authorList>
            <person name="Schulte U."/>
            <person name="Aign V."/>
            <person name="Hoheisel J."/>
            <person name="Brandt P."/>
            <person name="Fartmann B."/>
            <person name="Holland R."/>
            <person name="Nyakatura G."/>
            <person name="Mewes H.W."/>
            <person name="Mannhaupt G."/>
        </authorList>
    </citation>
    <scope>NUCLEOTIDE SEQUENCE</scope>
</reference>
<feature type="transmembrane region" description="Helical" evidence="2">
    <location>
        <begin position="14"/>
        <end position="35"/>
    </location>
</feature>
<feature type="compositionally biased region" description="Low complexity" evidence="1">
    <location>
        <begin position="583"/>
        <end position="596"/>
    </location>
</feature>
<sequence length="668" mass="72062">MAWELSSWLVVMRAFQIAAALVGATTNGFVTATVLKNGHLQLTKSMLIPELLICMTLVYATLVVFIQHSGHRSRKTGWLFTFVMGDIIFCGVDLAIITLLANAGLPSHCSGLATTKEEDHHKVYIPPPGFTTPGFASGSVGEKGQLDKFCAFERSYYAIALGLVFTYIATIILTVLRIFERNYTENSKCIEVLNSLERADTLESKHSDASSQIIEAPRPHPDRSGPSSEGVITRTASIRSNVTAMTSSTAAGNGPYLSGAIQSNAIPPRRPVNQNVSVPARQLSVSTVRSNNTSRPGGAIANFAPVSPIDEGEIDIGAALVADGPQYRAHQSHNNIPHQQYQPNQQHQPQRHHQRNLTQGTLPPLAENDILSPEVALLADGPQYRPNQQQTQHGQQQQPQHQNLYDFPRNVPLVPQGVSLPTPVKGDYLALASDGAADGVQYPTIQRPLNHPLPQQLSSHISQPQGISAPIGGGIGGGEKTDYLSLAADGSSDNSRQYPFIQRQPLHHHHHHRHNPSLQQSALPPFSGPGAGGPGTNFIYPDIPTNPHSGSTTPTPSSRNINPNYAPASTGGLNLELRYDGGSSSNTTSTTAHTHTPPSPDRYSISMSDVSSVSTALPPYQRYETGMEPQPPAALASYPSQRQSQNQNHEARHSSSSSSRRNEDEDAL</sequence>
<protein>
    <submittedName>
        <fullName evidence="3">Uncharacterized protein</fullName>
    </submittedName>
</protein>
<evidence type="ECO:0000256" key="1">
    <source>
        <dbReference type="SAM" id="MobiDB-lite"/>
    </source>
</evidence>
<name>Q6MFL1_NEUCS</name>
<organism evidence="3">
    <name type="scientific">Neurospora crassa</name>
    <dbReference type="NCBI Taxonomy" id="5141"/>
    <lineage>
        <taxon>Eukaryota</taxon>
        <taxon>Fungi</taxon>
        <taxon>Dikarya</taxon>
        <taxon>Ascomycota</taxon>
        <taxon>Pezizomycotina</taxon>
        <taxon>Sordariomycetes</taxon>
        <taxon>Sordariomycetidae</taxon>
        <taxon>Sordariales</taxon>
        <taxon>Sordariaceae</taxon>
        <taxon>Neurospora</taxon>
    </lineage>
</organism>
<reference evidence="3" key="2">
    <citation type="submission" date="2003-12" db="EMBL/GenBank/DDBJ databases">
        <authorList>
            <person name="German Neurospora genome project"/>
        </authorList>
    </citation>
    <scope>NUCLEOTIDE SEQUENCE</scope>
</reference>
<gene>
    <name evidence="3" type="ORF">B15B10.110</name>
</gene>
<feature type="transmembrane region" description="Helical" evidence="2">
    <location>
        <begin position="78"/>
        <end position="101"/>
    </location>
</feature>
<keyword evidence="2" id="KW-0472">Membrane</keyword>
<accession>Q6MFL1</accession>
<evidence type="ECO:0000256" key="2">
    <source>
        <dbReference type="SAM" id="Phobius"/>
    </source>
</evidence>
<feature type="region of interest" description="Disordered" evidence="1">
    <location>
        <begin position="203"/>
        <end position="232"/>
    </location>
</feature>
<proteinExistence type="predicted"/>
<feature type="compositionally biased region" description="Low complexity" evidence="1">
    <location>
        <begin position="545"/>
        <end position="558"/>
    </location>
</feature>
<feature type="region of interest" description="Disordered" evidence="1">
    <location>
        <begin position="336"/>
        <end position="366"/>
    </location>
</feature>
<keyword evidence="2" id="KW-1133">Transmembrane helix</keyword>
<dbReference type="VEuPathDB" id="FungiDB:NCU04774"/>